<proteinExistence type="predicted"/>
<dbReference type="EMBL" id="LR798230">
    <property type="protein sequence ID" value="CAB5208363.1"/>
    <property type="molecule type" value="Genomic_DNA"/>
</dbReference>
<gene>
    <name evidence="1" type="ORF">UFOVP182_27</name>
</gene>
<protein>
    <submittedName>
        <fullName evidence="1">Uncharacterized protein</fullName>
    </submittedName>
</protein>
<evidence type="ECO:0000313" key="1">
    <source>
        <dbReference type="EMBL" id="CAB5208363.1"/>
    </source>
</evidence>
<name>A0A6J7WGD5_9CAUD</name>
<sequence length="225" mass="24934">MIILDKDTTSFVFNGFTNESKTFISTELCSLPAPIFLYEMTIYFPENALGTSYGTEQVSGLYGGEEFPHIQKVLWYNTANISTNDVTIELPISTTNPTAVGPVVLPGLQLPLGQYKYELRMIGICDSVSDPVYGLPTPFYSDLAYPDVWNSNQFGPNSIQGGTFSRFILDPSYLLETGRLTSLINPINTKVVEEYIMGDIYSGGTHSMPIDRGLWNSGDDDDVYL</sequence>
<organism evidence="1">
    <name type="scientific">uncultured Caudovirales phage</name>
    <dbReference type="NCBI Taxonomy" id="2100421"/>
    <lineage>
        <taxon>Viruses</taxon>
        <taxon>Duplodnaviria</taxon>
        <taxon>Heunggongvirae</taxon>
        <taxon>Uroviricota</taxon>
        <taxon>Caudoviricetes</taxon>
        <taxon>Peduoviridae</taxon>
        <taxon>Maltschvirus</taxon>
        <taxon>Maltschvirus maltsch</taxon>
    </lineage>
</organism>
<accession>A0A6J7WGD5</accession>
<reference evidence="1" key="1">
    <citation type="submission" date="2020-05" db="EMBL/GenBank/DDBJ databases">
        <authorList>
            <person name="Chiriac C."/>
            <person name="Salcher M."/>
            <person name="Ghai R."/>
            <person name="Kavagutti S V."/>
        </authorList>
    </citation>
    <scope>NUCLEOTIDE SEQUENCE</scope>
</reference>